<comment type="subcellular location">
    <subcellularLocation>
        <location evidence="1 10">Cell membrane</location>
        <topology evidence="1 10">Multi-pass membrane protein</topology>
    </subcellularLocation>
</comment>
<name>A0ABP1NB80_XYLVO</name>
<keyword evidence="3 10" id="KW-0716">Sensory transduction</keyword>
<dbReference type="InterPro" id="IPR004117">
    <property type="entry name" value="7tm6_olfct_rcpt"/>
</dbReference>
<evidence type="ECO:0000256" key="2">
    <source>
        <dbReference type="ARBA" id="ARBA00022475"/>
    </source>
</evidence>
<comment type="caution">
    <text evidence="10">Lacks conserved residue(s) required for the propagation of feature annotation.</text>
</comment>
<feature type="transmembrane region" description="Helical" evidence="10">
    <location>
        <begin position="64"/>
        <end position="89"/>
    </location>
</feature>
<proteinExistence type="inferred from homology"/>
<evidence type="ECO:0000256" key="10">
    <source>
        <dbReference type="RuleBase" id="RU351113"/>
    </source>
</evidence>
<keyword evidence="7 10" id="KW-0472">Membrane</keyword>
<dbReference type="PANTHER" id="PTHR21137:SF35">
    <property type="entry name" value="ODORANT RECEPTOR 19A-RELATED"/>
    <property type="match status" value="1"/>
</dbReference>
<dbReference type="EMBL" id="CAXAJV020001288">
    <property type="protein sequence ID" value="CAL7937521.1"/>
    <property type="molecule type" value="Genomic_DNA"/>
</dbReference>
<evidence type="ECO:0000256" key="8">
    <source>
        <dbReference type="ARBA" id="ARBA00023170"/>
    </source>
</evidence>
<dbReference type="PANTHER" id="PTHR21137">
    <property type="entry name" value="ODORANT RECEPTOR"/>
    <property type="match status" value="1"/>
</dbReference>
<keyword evidence="5 10" id="KW-0552">Olfaction</keyword>
<feature type="transmembrane region" description="Helical" evidence="10">
    <location>
        <begin position="179"/>
        <end position="198"/>
    </location>
</feature>
<accession>A0ABP1NB80</accession>
<dbReference type="Proteomes" id="UP001642520">
    <property type="component" value="Unassembled WGS sequence"/>
</dbReference>
<protein>
    <recommendedName>
        <fullName evidence="10">Odorant receptor</fullName>
    </recommendedName>
</protein>
<reference evidence="11 12" key="1">
    <citation type="submission" date="2024-08" db="EMBL/GenBank/DDBJ databases">
        <authorList>
            <person name="Will J Nash"/>
            <person name="Angela Man"/>
            <person name="Seanna McTaggart"/>
            <person name="Kendall Baker"/>
            <person name="Tom Barker"/>
            <person name="Leah Catchpole"/>
            <person name="Alex Durrant"/>
            <person name="Karim Gharbi"/>
            <person name="Naomi Irish"/>
            <person name="Gemy Kaithakottil"/>
            <person name="Debby Ku"/>
            <person name="Aaliyah Providence"/>
            <person name="Felix Shaw"/>
            <person name="David Swarbreck"/>
            <person name="Chris Watkins"/>
            <person name="Ann M. McCartney"/>
            <person name="Giulio Formenti"/>
            <person name="Alice Mouton"/>
            <person name="Noel Vella"/>
            <person name="Bjorn M von Reumont"/>
            <person name="Adriana Vella"/>
            <person name="Wilfried Haerty"/>
        </authorList>
    </citation>
    <scope>NUCLEOTIDE SEQUENCE [LARGE SCALE GENOMIC DNA]</scope>
</reference>
<keyword evidence="12" id="KW-1185">Reference proteome</keyword>
<keyword evidence="9 10" id="KW-0807">Transducer</keyword>
<feature type="transmembrane region" description="Helical" evidence="10">
    <location>
        <begin position="33"/>
        <end position="52"/>
    </location>
</feature>
<sequence length="410" mass="47876">MRLKYRGDVSFSLAVFFLKLVGFWSSASRAEKWLRYATTVYSVMALAFCMWAQTRDIYFSWGDFGACAYIACMILVVTMDLVKMFILVVHKKRFLGLIVYMQKHFWQCDYDEYENRIIDDTKQMCVYFVCVFSFFCQSTDFLYTVRPVISNIGKNDTDRGLIFNMWLDLPLSTSPYFEITYVIQALALYHLSVCYLCFDNMLCIMCLHVAGQFRILQYRFDNTPSQRGKKKFDEDPIVDSSKCYTTLKDCIRQHQALIEFCFALEEIFKVFIFGQVLMFSTLICFVGYQVLLADLNPEWRSFFISFLMANMSQLWIFTYSCDCLTRESLNVAPAVYAGPWIHLPMDKFGKTMRKDLQLVVVRSRRACCLTACGFFPISLETYTKVLLLIMSTSMSYFTILKQRTVDATDS</sequence>
<feature type="transmembrane region" description="Helical" evidence="10">
    <location>
        <begin position="302"/>
        <end position="321"/>
    </location>
</feature>
<evidence type="ECO:0000256" key="3">
    <source>
        <dbReference type="ARBA" id="ARBA00022606"/>
    </source>
</evidence>
<evidence type="ECO:0000256" key="9">
    <source>
        <dbReference type="ARBA" id="ARBA00023224"/>
    </source>
</evidence>
<evidence type="ECO:0000313" key="12">
    <source>
        <dbReference type="Proteomes" id="UP001642520"/>
    </source>
</evidence>
<evidence type="ECO:0000256" key="5">
    <source>
        <dbReference type="ARBA" id="ARBA00022725"/>
    </source>
</evidence>
<keyword evidence="4 10" id="KW-0812">Transmembrane</keyword>
<comment type="caution">
    <text evidence="11">The sequence shown here is derived from an EMBL/GenBank/DDBJ whole genome shotgun (WGS) entry which is preliminary data.</text>
</comment>
<evidence type="ECO:0000256" key="1">
    <source>
        <dbReference type="ARBA" id="ARBA00004651"/>
    </source>
</evidence>
<dbReference type="Pfam" id="PF02949">
    <property type="entry name" value="7tm_6"/>
    <property type="match status" value="1"/>
</dbReference>
<evidence type="ECO:0000256" key="7">
    <source>
        <dbReference type="ARBA" id="ARBA00023136"/>
    </source>
</evidence>
<organism evidence="11 12">
    <name type="scientific">Xylocopa violacea</name>
    <name type="common">Violet carpenter bee</name>
    <name type="synonym">Apis violacea</name>
    <dbReference type="NCBI Taxonomy" id="135666"/>
    <lineage>
        <taxon>Eukaryota</taxon>
        <taxon>Metazoa</taxon>
        <taxon>Ecdysozoa</taxon>
        <taxon>Arthropoda</taxon>
        <taxon>Hexapoda</taxon>
        <taxon>Insecta</taxon>
        <taxon>Pterygota</taxon>
        <taxon>Neoptera</taxon>
        <taxon>Endopterygota</taxon>
        <taxon>Hymenoptera</taxon>
        <taxon>Apocrita</taxon>
        <taxon>Aculeata</taxon>
        <taxon>Apoidea</taxon>
        <taxon>Anthophila</taxon>
        <taxon>Apidae</taxon>
        <taxon>Xylocopa</taxon>
        <taxon>Xylocopa</taxon>
    </lineage>
</organism>
<evidence type="ECO:0000256" key="6">
    <source>
        <dbReference type="ARBA" id="ARBA00022989"/>
    </source>
</evidence>
<feature type="transmembrane region" description="Helical" evidence="10">
    <location>
        <begin position="270"/>
        <end position="290"/>
    </location>
</feature>
<evidence type="ECO:0000256" key="4">
    <source>
        <dbReference type="ARBA" id="ARBA00022692"/>
    </source>
</evidence>
<keyword evidence="6 10" id="KW-1133">Transmembrane helix</keyword>
<comment type="similarity">
    <text evidence="10">Belongs to the insect chemoreceptor superfamily. Heteromeric odorant receptor channel (TC 1.A.69) family.</text>
</comment>
<keyword evidence="8 10" id="KW-0675">Receptor</keyword>
<keyword evidence="2" id="KW-1003">Cell membrane</keyword>
<evidence type="ECO:0000313" key="11">
    <source>
        <dbReference type="EMBL" id="CAL7937521.1"/>
    </source>
</evidence>
<gene>
    <name evidence="11" type="ORF">XYLVIOL_LOCUS2757</name>
</gene>